<reference evidence="1" key="1">
    <citation type="submission" date="2019-06" db="EMBL/GenBank/DDBJ databases">
        <authorList>
            <person name="Zheng W."/>
        </authorList>
    </citation>
    <scope>NUCLEOTIDE SEQUENCE</scope>
    <source>
        <strain evidence="1">QDHG01</strain>
    </source>
</reference>
<protein>
    <submittedName>
        <fullName evidence="1">Uncharacterized protein</fullName>
    </submittedName>
</protein>
<gene>
    <name evidence="1" type="ORF">FGO68_gene6382</name>
</gene>
<evidence type="ECO:0000313" key="2">
    <source>
        <dbReference type="Proteomes" id="UP000785679"/>
    </source>
</evidence>
<keyword evidence="2" id="KW-1185">Reference proteome</keyword>
<name>A0A8J8NUN3_HALGN</name>
<organism evidence="1 2">
    <name type="scientific">Halteria grandinella</name>
    <dbReference type="NCBI Taxonomy" id="5974"/>
    <lineage>
        <taxon>Eukaryota</taxon>
        <taxon>Sar</taxon>
        <taxon>Alveolata</taxon>
        <taxon>Ciliophora</taxon>
        <taxon>Intramacronucleata</taxon>
        <taxon>Spirotrichea</taxon>
        <taxon>Stichotrichia</taxon>
        <taxon>Sporadotrichida</taxon>
        <taxon>Halteriidae</taxon>
        <taxon>Halteria</taxon>
    </lineage>
</organism>
<evidence type="ECO:0000313" key="1">
    <source>
        <dbReference type="EMBL" id="TNV82327.1"/>
    </source>
</evidence>
<sequence>MQEYKNKGTYFNQIQEKQEDCKCGRGDQVRYYCAQKLCEDHQDNTFFCDDCFKDIMRPQHQHYFLRIPDLFLELKKNWMDLSQRVGQLHRQALAIYKSQQSIFDCLDAQVMKRNDGLSRLVGRDIARFDQFHQDFKEYVAKSEEYAQNFSVTKLHSLNDKYEAFTESLDNDFGYLADIGKPDFLYDNYSASIPSCPIPFDDDQLKVKVLELKFRLGNSCIQAAEEAKSPSNNPQDLNEVVKNLIN</sequence>
<proteinExistence type="predicted"/>
<dbReference type="Proteomes" id="UP000785679">
    <property type="component" value="Unassembled WGS sequence"/>
</dbReference>
<accession>A0A8J8NUN3</accession>
<dbReference type="AlphaFoldDB" id="A0A8J8NUN3"/>
<dbReference type="EMBL" id="RRYP01005092">
    <property type="protein sequence ID" value="TNV82327.1"/>
    <property type="molecule type" value="Genomic_DNA"/>
</dbReference>
<comment type="caution">
    <text evidence="1">The sequence shown here is derived from an EMBL/GenBank/DDBJ whole genome shotgun (WGS) entry which is preliminary data.</text>
</comment>